<dbReference type="Gene3D" id="3.40.190.10">
    <property type="entry name" value="Periplasmic binding protein-like II"/>
    <property type="match status" value="2"/>
</dbReference>
<gene>
    <name evidence="1" type="ORF">BECKDK2373B_GA0170837_100665</name>
</gene>
<organism evidence="1">
    <name type="scientific">Candidatus Kentrum sp. DK</name>
    <dbReference type="NCBI Taxonomy" id="2126562"/>
    <lineage>
        <taxon>Bacteria</taxon>
        <taxon>Pseudomonadati</taxon>
        <taxon>Pseudomonadota</taxon>
        <taxon>Gammaproteobacteria</taxon>
        <taxon>Candidatus Kentrum</taxon>
    </lineage>
</organism>
<dbReference type="PANTHER" id="PTHR30632:SF0">
    <property type="entry name" value="SULFATE-BINDING PROTEIN"/>
    <property type="match status" value="1"/>
</dbReference>
<dbReference type="AlphaFoldDB" id="A0A450RXI2"/>
<protein>
    <submittedName>
        <fullName evidence="1">Molybdenum ABC transporter, molybdate-binding protein</fullName>
    </submittedName>
</protein>
<dbReference type="GO" id="GO:0015689">
    <property type="term" value="P:molybdate ion transport"/>
    <property type="evidence" value="ECO:0007669"/>
    <property type="project" value="TreeGrafter"/>
</dbReference>
<dbReference type="NCBIfam" id="NF002917">
    <property type="entry name" value="PRK03537.1-3"/>
    <property type="match status" value="1"/>
</dbReference>
<dbReference type="PANTHER" id="PTHR30632">
    <property type="entry name" value="MOLYBDATE-BINDING PERIPLASMIC PROTEIN"/>
    <property type="match status" value="1"/>
</dbReference>
<dbReference type="EMBL" id="CAADEX010000006">
    <property type="protein sequence ID" value="VFJ43823.1"/>
    <property type="molecule type" value="Genomic_DNA"/>
</dbReference>
<evidence type="ECO:0000313" key="1">
    <source>
        <dbReference type="EMBL" id="VFJ43823.1"/>
    </source>
</evidence>
<name>A0A450RXI2_9GAMM</name>
<dbReference type="GO" id="GO:0030973">
    <property type="term" value="F:molybdate ion binding"/>
    <property type="evidence" value="ECO:0007669"/>
    <property type="project" value="TreeGrafter"/>
</dbReference>
<dbReference type="Pfam" id="PF13531">
    <property type="entry name" value="SBP_bac_11"/>
    <property type="match status" value="1"/>
</dbReference>
<proteinExistence type="predicted"/>
<sequence>MRKILPLLYAAFFLLPTTGYAEQVILYGAGSLKNALTEVSAAYGKAVGVSVETAFGPSGLMRERIERGETAHVFASANMKHPRTLAARGWGGPVALFARNRLCAIAQPDVDVSSDTLLDVLLDPNIRVGTSTPRANPSGDYAWELFEKADRIKPGSLKILSEKALKLTGGRDSEKPPKGRNKYGWVMGEGKADIFLTYTTNAILARKEAPGLKIIDIPDELSVGADYGLIVSGEAPIPAWRLALFILAPEGQAILADYGFVARARTKTDNAK</sequence>
<reference evidence="1" key="1">
    <citation type="submission" date="2019-02" db="EMBL/GenBank/DDBJ databases">
        <authorList>
            <person name="Gruber-Vodicka R. H."/>
            <person name="Seah K. B. B."/>
        </authorList>
    </citation>
    <scope>NUCLEOTIDE SEQUENCE</scope>
    <source>
        <strain evidence="1">BECK_DK47</strain>
    </source>
</reference>
<dbReference type="SUPFAM" id="SSF53850">
    <property type="entry name" value="Periplasmic binding protein-like II"/>
    <property type="match status" value="1"/>
</dbReference>
<accession>A0A450RXI2</accession>
<dbReference type="InterPro" id="IPR050682">
    <property type="entry name" value="ModA/WtpA"/>
</dbReference>